<organism evidence="3 4">
    <name type="scientific">Arthrobacter russicus</name>
    <dbReference type="NCBI Taxonomy" id="172040"/>
    <lineage>
        <taxon>Bacteria</taxon>
        <taxon>Bacillati</taxon>
        <taxon>Actinomycetota</taxon>
        <taxon>Actinomycetes</taxon>
        <taxon>Micrococcales</taxon>
        <taxon>Micrococcaceae</taxon>
        <taxon>Arthrobacter</taxon>
    </lineage>
</organism>
<evidence type="ECO:0000313" key="4">
    <source>
        <dbReference type="Proteomes" id="UP001185069"/>
    </source>
</evidence>
<dbReference type="RefSeq" id="WP_309798197.1">
    <property type="nucleotide sequence ID" value="NZ_BAAAHY010000005.1"/>
</dbReference>
<sequence length="200" mass="20324">MTLNRADAGRPTPEPGLWKPVLLRALIALGFGLLTVFWPDVPSFVAGIYLIFSGIAVVSLNLAVQHGLKGSALLLRTESIVLAACGILALVAPGAIALALGAGLLLSGVLEILLGLKFRLQTVLGRDWLITGGVAALAGILLFVLANGSPRAPLGVTGGSAVIIGVVLVLAALSYRHDGARPMQSGTAGRGGKQSLPGVE</sequence>
<protein>
    <submittedName>
        <fullName evidence="3">Uncharacterized membrane protein HdeD (DUF308 family)</fullName>
    </submittedName>
</protein>
<reference evidence="3 4" key="1">
    <citation type="submission" date="2023-07" db="EMBL/GenBank/DDBJ databases">
        <title>Sequencing the genomes of 1000 actinobacteria strains.</title>
        <authorList>
            <person name="Klenk H.-P."/>
        </authorList>
    </citation>
    <scope>NUCLEOTIDE SEQUENCE [LARGE SCALE GENOMIC DNA]</scope>
    <source>
        <strain evidence="3 4">DSM 14555</strain>
    </source>
</reference>
<proteinExistence type="predicted"/>
<feature type="transmembrane region" description="Helical" evidence="2">
    <location>
        <begin position="152"/>
        <end position="175"/>
    </location>
</feature>
<dbReference type="Proteomes" id="UP001185069">
    <property type="component" value="Unassembled WGS sequence"/>
</dbReference>
<evidence type="ECO:0000256" key="1">
    <source>
        <dbReference type="SAM" id="MobiDB-lite"/>
    </source>
</evidence>
<keyword evidence="2" id="KW-1133">Transmembrane helix</keyword>
<keyword evidence="2" id="KW-0472">Membrane</keyword>
<gene>
    <name evidence="3" type="ORF">JOE69_001926</name>
</gene>
<accession>A0ABU1JB88</accession>
<evidence type="ECO:0000256" key="2">
    <source>
        <dbReference type="SAM" id="Phobius"/>
    </source>
</evidence>
<feature type="transmembrane region" description="Helical" evidence="2">
    <location>
        <begin position="44"/>
        <end position="64"/>
    </location>
</feature>
<dbReference type="EMBL" id="JAVDQF010000001">
    <property type="protein sequence ID" value="MDR6269688.1"/>
    <property type="molecule type" value="Genomic_DNA"/>
</dbReference>
<keyword evidence="2" id="KW-0812">Transmembrane</keyword>
<evidence type="ECO:0000313" key="3">
    <source>
        <dbReference type="EMBL" id="MDR6269688.1"/>
    </source>
</evidence>
<feature type="region of interest" description="Disordered" evidence="1">
    <location>
        <begin position="181"/>
        <end position="200"/>
    </location>
</feature>
<name>A0ABU1JB88_9MICC</name>
<feature type="transmembrane region" description="Helical" evidence="2">
    <location>
        <begin position="128"/>
        <end position="146"/>
    </location>
</feature>
<comment type="caution">
    <text evidence="3">The sequence shown here is derived from an EMBL/GenBank/DDBJ whole genome shotgun (WGS) entry which is preliminary data.</text>
</comment>
<keyword evidence="4" id="KW-1185">Reference proteome</keyword>
<feature type="transmembrane region" description="Helical" evidence="2">
    <location>
        <begin position="73"/>
        <end position="92"/>
    </location>
</feature>
<feature type="transmembrane region" description="Helical" evidence="2">
    <location>
        <begin position="98"/>
        <end position="116"/>
    </location>
</feature>
<feature type="transmembrane region" description="Helical" evidence="2">
    <location>
        <begin position="21"/>
        <end position="38"/>
    </location>
</feature>